<feature type="transmembrane region" description="Helical" evidence="6">
    <location>
        <begin position="261"/>
        <end position="279"/>
    </location>
</feature>
<proteinExistence type="predicted"/>
<feature type="transmembrane region" description="Helical" evidence="6">
    <location>
        <begin position="221"/>
        <end position="241"/>
    </location>
</feature>
<dbReference type="PROSITE" id="PS50850">
    <property type="entry name" value="MFS"/>
    <property type="match status" value="1"/>
</dbReference>
<dbReference type="InterPro" id="IPR011701">
    <property type="entry name" value="MFS"/>
</dbReference>
<feature type="transmembrane region" description="Helical" evidence="6">
    <location>
        <begin position="90"/>
        <end position="108"/>
    </location>
</feature>
<keyword evidence="4 6" id="KW-1133">Transmembrane helix</keyword>
<dbReference type="Pfam" id="PF07690">
    <property type="entry name" value="MFS_1"/>
    <property type="match status" value="1"/>
</dbReference>
<sequence>MSTLESSVPSSGTARTGRSTRSGLPLLALALGGFGIGTTEFVAMGLLPDIAGDLGVSEPTAGHVIAAYAAGVVVGAPLIATVFARVPRRILLIALMVAFTVGNGLSAVAPSYPLLMAARFLAGLPHGAYFGVAALVAAHLVGPDGRGRAVGRVMLGLSVANVVGVPIATWIGDDLGWRWALALVVVIGIATVAAIAAWLPHVDVPASNPVAELGALRNPQVWFALGTGVVGFGGMFAVYTYLSTTLTTVTGLSQATVPLALAVYGVGMVAGNTAGGVAADRSVSRTLVAGLVAIALVMLAFAGLVHIAAAAFVVVFLVGFTGAGMLPALQTRLMDVAGEAQTLAATMNHSALNIANALGALLGGAVIEAGWGYPATGLVGAVLAVGGLVVVGVGFATARPRTARPPRART</sequence>
<dbReference type="RefSeq" id="WP_385921945.1">
    <property type="nucleotide sequence ID" value="NZ_BAABFR010000038.1"/>
</dbReference>
<dbReference type="InterPro" id="IPR020846">
    <property type="entry name" value="MFS_dom"/>
</dbReference>
<name>A0ABP8JQM4_9ACTN</name>
<evidence type="ECO:0000256" key="4">
    <source>
        <dbReference type="ARBA" id="ARBA00022989"/>
    </source>
</evidence>
<dbReference type="PANTHER" id="PTHR43124:SF3">
    <property type="entry name" value="CHLORAMPHENICOL EFFLUX PUMP RV0191"/>
    <property type="match status" value="1"/>
</dbReference>
<protein>
    <submittedName>
        <fullName evidence="8">MFS transporter</fullName>
    </submittedName>
</protein>
<feature type="transmembrane region" description="Helical" evidence="6">
    <location>
        <begin position="286"/>
        <end position="304"/>
    </location>
</feature>
<feature type="transmembrane region" description="Helical" evidence="6">
    <location>
        <begin position="65"/>
        <end position="83"/>
    </location>
</feature>
<comment type="caution">
    <text evidence="8">The sequence shown here is derived from an EMBL/GenBank/DDBJ whole genome shotgun (WGS) entry which is preliminary data.</text>
</comment>
<dbReference type="Proteomes" id="UP001500635">
    <property type="component" value="Unassembled WGS sequence"/>
</dbReference>
<evidence type="ECO:0000256" key="1">
    <source>
        <dbReference type="ARBA" id="ARBA00004651"/>
    </source>
</evidence>
<keyword evidence="2" id="KW-1003">Cell membrane</keyword>
<dbReference type="InterPro" id="IPR050189">
    <property type="entry name" value="MFS_Efflux_Transporters"/>
</dbReference>
<feature type="transmembrane region" description="Helical" evidence="6">
    <location>
        <begin position="350"/>
        <end position="371"/>
    </location>
</feature>
<evidence type="ECO:0000313" key="9">
    <source>
        <dbReference type="Proteomes" id="UP001500635"/>
    </source>
</evidence>
<evidence type="ECO:0000313" key="8">
    <source>
        <dbReference type="EMBL" id="GAA4394617.1"/>
    </source>
</evidence>
<dbReference type="EMBL" id="BAABFR010000038">
    <property type="protein sequence ID" value="GAA4394617.1"/>
    <property type="molecule type" value="Genomic_DNA"/>
</dbReference>
<keyword evidence="9" id="KW-1185">Reference proteome</keyword>
<accession>A0ABP8JQM4</accession>
<keyword evidence="3 6" id="KW-0812">Transmembrane</keyword>
<keyword evidence="5 6" id="KW-0472">Membrane</keyword>
<dbReference type="CDD" id="cd17324">
    <property type="entry name" value="MFS_NepI_like"/>
    <property type="match status" value="1"/>
</dbReference>
<feature type="transmembrane region" description="Helical" evidence="6">
    <location>
        <begin position="310"/>
        <end position="329"/>
    </location>
</feature>
<evidence type="ECO:0000256" key="2">
    <source>
        <dbReference type="ARBA" id="ARBA00022475"/>
    </source>
</evidence>
<reference evidence="9" key="1">
    <citation type="journal article" date="2019" name="Int. J. Syst. Evol. Microbiol.">
        <title>The Global Catalogue of Microorganisms (GCM) 10K type strain sequencing project: providing services to taxonomists for standard genome sequencing and annotation.</title>
        <authorList>
            <consortium name="The Broad Institute Genomics Platform"/>
            <consortium name="The Broad Institute Genome Sequencing Center for Infectious Disease"/>
            <person name="Wu L."/>
            <person name="Ma J."/>
        </authorList>
    </citation>
    <scope>NUCLEOTIDE SEQUENCE [LARGE SCALE GENOMIC DNA]</scope>
    <source>
        <strain evidence="9">JCM 17688</strain>
    </source>
</reference>
<feature type="transmembrane region" description="Helical" evidence="6">
    <location>
        <begin position="120"/>
        <end position="141"/>
    </location>
</feature>
<feature type="transmembrane region" description="Helical" evidence="6">
    <location>
        <begin position="177"/>
        <end position="200"/>
    </location>
</feature>
<dbReference type="Gene3D" id="1.20.1250.20">
    <property type="entry name" value="MFS general substrate transporter like domains"/>
    <property type="match status" value="2"/>
</dbReference>
<feature type="transmembrane region" description="Helical" evidence="6">
    <location>
        <begin position="377"/>
        <end position="398"/>
    </location>
</feature>
<evidence type="ECO:0000256" key="6">
    <source>
        <dbReference type="SAM" id="Phobius"/>
    </source>
</evidence>
<comment type="subcellular location">
    <subcellularLocation>
        <location evidence="1">Cell membrane</location>
        <topology evidence="1">Multi-pass membrane protein</topology>
    </subcellularLocation>
</comment>
<evidence type="ECO:0000256" key="5">
    <source>
        <dbReference type="ARBA" id="ARBA00023136"/>
    </source>
</evidence>
<feature type="transmembrane region" description="Helical" evidence="6">
    <location>
        <begin position="153"/>
        <end position="171"/>
    </location>
</feature>
<gene>
    <name evidence="8" type="ORF">GCM10023147_26900</name>
</gene>
<organism evidence="8 9">
    <name type="scientific">Tsukamurella soli</name>
    <dbReference type="NCBI Taxonomy" id="644556"/>
    <lineage>
        <taxon>Bacteria</taxon>
        <taxon>Bacillati</taxon>
        <taxon>Actinomycetota</taxon>
        <taxon>Actinomycetes</taxon>
        <taxon>Mycobacteriales</taxon>
        <taxon>Tsukamurellaceae</taxon>
        <taxon>Tsukamurella</taxon>
    </lineage>
</organism>
<feature type="transmembrane region" description="Helical" evidence="6">
    <location>
        <begin position="24"/>
        <end position="45"/>
    </location>
</feature>
<evidence type="ECO:0000256" key="3">
    <source>
        <dbReference type="ARBA" id="ARBA00022692"/>
    </source>
</evidence>
<evidence type="ECO:0000259" key="7">
    <source>
        <dbReference type="PROSITE" id="PS50850"/>
    </source>
</evidence>
<feature type="domain" description="Major facilitator superfamily (MFS) profile" evidence="7">
    <location>
        <begin position="25"/>
        <end position="404"/>
    </location>
</feature>
<dbReference type="SUPFAM" id="SSF103473">
    <property type="entry name" value="MFS general substrate transporter"/>
    <property type="match status" value="1"/>
</dbReference>
<dbReference type="InterPro" id="IPR036259">
    <property type="entry name" value="MFS_trans_sf"/>
</dbReference>
<dbReference type="PANTHER" id="PTHR43124">
    <property type="entry name" value="PURINE EFFLUX PUMP PBUE"/>
    <property type="match status" value="1"/>
</dbReference>